<feature type="region of interest" description="Disordered" evidence="13">
    <location>
        <begin position="1"/>
        <end position="22"/>
    </location>
</feature>
<comment type="similarity">
    <text evidence="3">Belongs to the nitrite and sulfite reductase 4Fe-4S domain family.</text>
</comment>
<dbReference type="Pfam" id="PF01077">
    <property type="entry name" value="NIR_SIR"/>
    <property type="match status" value="2"/>
</dbReference>
<evidence type="ECO:0000256" key="8">
    <source>
        <dbReference type="ARBA" id="ARBA00022784"/>
    </source>
</evidence>
<dbReference type="EC" id="1.8.7.1" evidence="4"/>
<evidence type="ECO:0000256" key="6">
    <source>
        <dbReference type="ARBA" id="ARBA00022617"/>
    </source>
</evidence>
<feature type="domain" description="Nitrite/sulphite reductase 4Fe-4S" evidence="14">
    <location>
        <begin position="413"/>
        <end position="532"/>
    </location>
</feature>
<keyword evidence="6" id="KW-0349">Heme</keyword>
<dbReference type="AlphaFoldDB" id="A0A852W104"/>
<evidence type="ECO:0000256" key="1">
    <source>
        <dbReference type="ARBA" id="ARBA00001966"/>
    </source>
</evidence>
<evidence type="ECO:0000313" key="17">
    <source>
        <dbReference type="Proteomes" id="UP000554054"/>
    </source>
</evidence>
<reference evidence="16 17" key="1">
    <citation type="submission" date="2020-07" db="EMBL/GenBank/DDBJ databases">
        <title>Sequencing the genomes of 1000 actinobacteria strains.</title>
        <authorList>
            <person name="Klenk H.-P."/>
        </authorList>
    </citation>
    <scope>NUCLEOTIDE SEQUENCE [LARGE SCALE GENOMIC DNA]</scope>
    <source>
        <strain evidence="16 17">DSM 26154</strain>
    </source>
</reference>
<evidence type="ECO:0000256" key="10">
    <source>
        <dbReference type="ARBA" id="ARBA00023004"/>
    </source>
</evidence>
<evidence type="ECO:0000259" key="14">
    <source>
        <dbReference type="Pfam" id="PF01077"/>
    </source>
</evidence>
<dbReference type="SUPFAM" id="SSF56014">
    <property type="entry name" value="Nitrite and sulphite reductase 4Fe-4S domain-like"/>
    <property type="match status" value="2"/>
</dbReference>
<evidence type="ECO:0000256" key="2">
    <source>
        <dbReference type="ARBA" id="ARBA00003247"/>
    </source>
</evidence>
<gene>
    <name evidence="16" type="ORF">BJY20_003047</name>
</gene>
<dbReference type="InterPro" id="IPR006067">
    <property type="entry name" value="NO2/SO3_Rdtase_4Fe4S_dom"/>
</dbReference>
<feature type="domain" description="Nitrite/Sulfite reductase ferredoxin-like" evidence="15">
    <location>
        <begin position="336"/>
        <end position="401"/>
    </location>
</feature>
<evidence type="ECO:0000256" key="11">
    <source>
        <dbReference type="ARBA" id="ARBA00023014"/>
    </source>
</evidence>
<sequence length="552" mass="61551">MTVTTRPTRTKATGAWADGDRTPLNHNEAFKQEDDALNVRQRIIDIYAQQGFDSIPHDDLTGRFRWMGLYTQRKPGLDGTHTGEDDVGDSRFMMRIRTDGGKLSTEQVRVVARISRDFALGSADVTNRQNVQLHNVQIEDVPTIWERLETVGMITTEACGDCPRGMLVSPVAGIEKDEIIDGTPAVAEIRRRWIGHPDFSNLPRKYKTAISGSPRHDVAHEINDISFVGVVHPELGPGFDVWVGGGLSVKPILAERLGVWVPLEDVPRVWHGVTSIFRDHGFRRLRNKARLKFLVQSWGPSTFREVLETEYLGHRLQDGPAASVPAGTRRDHVGVHEQKDGNVWVGTTTIGGRIGADGLEALADLAEGVGSERVRLTPHQKILVLDVPPDRAERLVADLKEIGLEALPSEWRRNVLACTGLEYCKLALTDTKNRARWTVEELEKRLPHIDIPFSIHINGCPNACARSQVGDVGLKGMLEKLADGSFREVFQVILGGSLAEDSELGRKTRALKVAADDLPDYIERLARTYLDQREPGESFHTWARRADEDDLR</sequence>
<dbReference type="Gene3D" id="3.90.480.20">
    <property type="match status" value="1"/>
</dbReference>
<dbReference type="PRINTS" id="PR00397">
    <property type="entry name" value="SIROHAEM"/>
</dbReference>
<dbReference type="PANTHER" id="PTHR32439:SF0">
    <property type="entry name" value="FERREDOXIN--NITRITE REDUCTASE, CHLOROPLASTIC"/>
    <property type="match status" value="1"/>
</dbReference>
<organism evidence="16 17">
    <name type="scientific">Janibacter cremeus</name>
    <dbReference type="NCBI Taxonomy" id="1285192"/>
    <lineage>
        <taxon>Bacteria</taxon>
        <taxon>Bacillati</taxon>
        <taxon>Actinomycetota</taxon>
        <taxon>Actinomycetes</taxon>
        <taxon>Micrococcales</taxon>
        <taxon>Intrasporangiaceae</taxon>
        <taxon>Janibacter</taxon>
    </lineage>
</organism>
<keyword evidence="7" id="KW-0479">Metal-binding</keyword>
<dbReference type="InterPro" id="IPR045854">
    <property type="entry name" value="NO2/SO3_Rdtase_4Fe4S_sf"/>
</dbReference>
<feature type="compositionally biased region" description="Low complexity" evidence="13">
    <location>
        <begin position="1"/>
        <end position="13"/>
    </location>
</feature>
<feature type="domain" description="Nitrite/sulphite reductase 4Fe-4S" evidence="14">
    <location>
        <begin position="159"/>
        <end position="315"/>
    </location>
</feature>
<dbReference type="Gene3D" id="3.30.413.10">
    <property type="entry name" value="Sulfite Reductase Hemoprotein, domain 1"/>
    <property type="match status" value="2"/>
</dbReference>
<comment type="catalytic activity">
    <reaction evidence="12">
        <text>hydrogen sulfide + 6 oxidized [2Fe-2S]-[ferredoxin] + 3 H2O = sulfite + 6 reduced [2Fe-2S]-[ferredoxin] + 7 H(+)</text>
        <dbReference type="Rhea" id="RHEA:23132"/>
        <dbReference type="Rhea" id="RHEA-COMP:10000"/>
        <dbReference type="Rhea" id="RHEA-COMP:10001"/>
        <dbReference type="ChEBI" id="CHEBI:15377"/>
        <dbReference type="ChEBI" id="CHEBI:15378"/>
        <dbReference type="ChEBI" id="CHEBI:17359"/>
        <dbReference type="ChEBI" id="CHEBI:29919"/>
        <dbReference type="ChEBI" id="CHEBI:33737"/>
        <dbReference type="ChEBI" id="CHEBI:33738"/>
        <dbReference type="EC" id="1.8.7.1"/>
    </reaction>
</comment>
<evidence type="ECO:0000256" key="9">
    <source>
        <dbReference type="ARBA" id="ARBA00023002"/>
    </source>
</evidence>
<evidence type="ECO:0000256" key="13">
    <source>
        <dbReference type="SAM" id="MobiDB-lite"/>
    </source>
</evidence>
<keyword evidence="10" id="KW-0408">Iron</keyword>
<dbReference type="InterPro" id="IPR036136">
    <property type="entry name" value="Nit/Sulf_reduc_fer-like_dom_sf"/>
</dbReference>
<dbReference type="GO" id="GO:0051539">
    <property type="term" value="F:4 iron, 4 sulfur cluster binding"/>
    <property type="evidence" value="ECO:0007669"/>
    <property type="project" value="UniProtKB-KW"/>
</dbReference>
<accession>A0A852W104</accession>
<dbReference type="Pfam" id="PF03460">
    <property type="entry name" value="NIR_SIR_ferr"/>
    <property type="match status" value="2"/>
</dbReference>
<dbReference type="PANTHER" id="PTHR32439">
    <property type="entry name" value="FERREDOXIN--NITRITE REDUCTASE, CHLOROPLASTIC"/>
    <property type="match status" value="1"/>
</dbReference>
<dbReference type="InterPro" id="IPR051329">
    <property type="entry name" value="NIR_SIR_4Fe-4S"/>
</dbReference>
<evidence type="ECO:0000313" key="16">
    <source>
        <dbReference type="EMBL" id="NYF99655.1"/>
    </source>
</evidence>
<dbReference type="FunFam" id="3.30.413.10:FF:000009">
    <property type="entry name" value="Sulfite reductase [ferredoxin]"/>
    <property type="match status" value="1"/>
</dbReference>
<name>A0A852W104_9MICO</name>
<dbReference type="PROSITE" id="PS00365">
    <property type="entry name" value="NIR_SIR"/>
    <property type="match status" value="1"/>
</dbReference>
<keyword evidence="8" id="KW-0883">Thioether bond</keyword>
<keyword evidence="9 16" id="KW-0560">Oxidoreductase</keyword>
<evidence type="ECO:0000256" key="3">
    <source>
        <dbReference type="ARBA" id="ARBA00010429"/>
    </source>
</evidence>
<dbReference type="SUPFAM" id="SSF55124">
    <property type="entry name" value="Nitrite/Sulfite reductase N-terminal domain-like"/>
    <property type="match status" value="2"/>
</dbReference>
<evidence type="ECO:0000256" key="7">
    <source>
        <dbReference type="ARBA" id="ARBA00022723"/>
    </source>
</evidence>
<keyword evidence="11" id="KW-0411">Iron-sulfur</keyword>
<evidence type="ECO:0000256" key="12">
    <source>
        <dbReference type="ARBA" id="ARBA00049518"/>
    </source>
</evidence>
<keyword evidence="5" id="KW-0004">4Fe-4S</keyword>
<evidence type="ECO:0000256" key="4">
    <source>
        <dbReference type="ARBA" id="ARBA00012353"/>
    </source>
</evidence>
<dbReference type="EMBL" id="JACCAE010000001">
    <property type="protein sequence ID" value="NYF99655.1"/>
    <property type="molecule type" value="Genomic_DNA"/>
</dbReference>
<evidence type="ECO:0000259" key="15">
    <source>
        <dbReference type="Pfam" id="PF03460"/>
    </source>
</evidence>
<proteinExistence type="inferred from homology"/>
<comment type="caution">
    <text evidence="16">The sequence shown here is derived from an EMBL/GenBank/DDBJ whole genome shotgun (WGS) entry which is preliminary data.</text>
</comment>
<feature type="domain" description="Nitrite/Sulfite reductase ferredoxin-like" evidence="15">
    <location>
        <begin position="89"/>
        <end position="149"/>
    </location>
</feature>
<evidence type="ECO:0000256" key="5">
    <source>
        <dbReference type="ARBA" id="ARBA00022485"/>
    </source>
</evidence>
<dbReference type="InterPro" id="IPR005117">
    <property type="entry name" value="NiRdtase/SiRdtase_haem-b_fer"/>
</dbReference>
<protein>
    <recommendedName>
        <fullName evidence="4">assimilatory sulfite reductase (ferredoxin)</fullName>
        <ecNumber evidence="4">1.8.7.1</ecNumber>
    </recommendedName>
</protein>
<dbReference type="GO" id="GO:0046872">
    <property type="term" value="F:metal ion binding"/>
    <property type="evidence" value="ECO:0007669"/>
    <property type="project" value="UniProtKB-KW"/>
</dbReference>
<dbReference type="GO" id="GO:0050311">
    <property type="term" value="F:sulfite reductase (ferredoxin) activity"/>
    <property type="evidence" value="ECO:0007669"/>
    <property type="project" value="UniProtKB-EC"/>
</dbReference>
<dbReference type="InterPro" id="IPR006066">
    <property type="entry name" value="NO2/SO3_Rdtase_FeS/sirohaem_BS"/>
</dbReference>
<comment type="function">
    <text evidence="2">Catalyzes the reduction of sulfite to sulfide, a step in the biosynthesis of sulfur-containing amino acids and cofactors.</text>
</comment>
<dbReference type="Proteomes" id="UP000554054">
    <property type="component" value="Unassembled WGS sequence"/>
</dbReference>
<keyword evidence="17" id="KW-1185">Reference proteome</keyword>
<comment type="cofactor">
    <cofactor evidence="1">
        <name>[4Fe-4S] cluster</name>
        <dbReference type="ChEBI" id="CHEBI:49883"/>
    </cofactor>
</comment>
<dbReference type="GO" id="GO:0020037">
    <property type="term" value="F:heme binding"/>
    <property type="evidence" value="ECO:0007669"/>
    <property type="project" value="InterPro"/>
</dbReference>